<name>M3A7F5_PSEFD</name>
<accession>M3A7F5</accession>
<dbReference type="GeneID" id="19341428"/>
<dbReference type="Gene3D" id="3.30.40.10">
    <property type="entry name" value="Zinc/RING finger domain, C3HC4 (zinc finger)"/>
    <property type="match status" value="1"/>
</dbReference>
<sequence>MTVLPPSYLKPRLVLIYEHGVLPKQTFLQIGLIPIERPILDSDGEIKTCFCADPLDASNPAVKDEPLKRTFLAASDCGHAHARECSITWYSDHSRCPYCGVNHYDTDGDINQALEVSQDLFDMKQGFYNLYSSSSMVSDEKIRLEAPRLRHSVFFSQHTISSSQPAIRPRAHSTEPLAWLPLVTDA</sequence>
<dbReference type="OrthoDB" id="10482502at2759"/>
<gene>
    <name evidence="1" type="ORF">MYCFIDRAFT_78257</name>
</gene>
<dbReference type="Proteomes" id="UP000016932">
    <property type="component" value="Unassembled WGS sequence"/>
</dbReference>
<dbReference type="InterPro" id="IPR013083">
    <property type="entry name" value="Znf_RING/FYVE/PHD"/>
</dbReference>
<dbReference type="HOGENOM" id="CLU_1455021_0_0_1"/>
<protein>
    <submittedName>
        <fullName evidence="1">Uncharacterized protein</fullName>
    </submittedName>
</protein>
<proteinExistence type="predicted"/>
<evidence type="ECO:0000313" key="1">
    <source>
        <dbReference type="EMBL" id="EME80551.1"/>
    </source>
</evidence>
<dbReference type="SUPFAM" id="SSF57850">
    <property type="entry name" value="RING/U-box"/>
    <property type="match status" value="1"/>
</dbReference>
<dbReference type="AlphaFoldDB" id="M3A7F5"/>
<dbReference type="EMBL" id="KB446561">
    <property type="protein sequence ID" value="EME80551.1"/>
    <property type="molecule type" value="Genomic_DNA"/>
</dbReference>
<reference evidence="1 2" key="1">
    <citation type="journal article" date="2012" name="PLoS Pathog.">
        <title>Diverse lifestyles and strategies of plant pathogenesis encoded in the genomes of eighteen Dothideomycetes fungi.</title>
        <authorList>
            <person name="Ohm R.A."/>
            <person name="Feau N."/>
            <person name="Henrissat B."/>
            <person name="Schoch C.L."/>
            <person name="Horwitz B.A."/>
            <person name="Barry K.W."/>
            <person name="Condon B.J."/>
            <person name="Copeland A.C."/>
            <person name="Dhillon B."/>
            <person name="Glaser F."/>
            <person name="Hesse C.N."/>
            <person name="Kosti I."/>
            <person name="LaButti K."/>
            <person name="Lindquist E.A."/>
            <person name="Lucas S."/>
            <person name="Salamov A.A."/>
            <person name="Bradshaw R.E."/>
            <person name="Ciuffetti L."/>
            <person name="Hamelin R.C."/>
            <person name="Kema G.H.J."/>
            <person name="Lawrence C."/>
            <person name="Scott J.A."/>
            <person name="Spatafora J.W."/>
            <person name="Turgeon B.G."/>
            <person name="de Wit P.J.G.M."/>
            <person name="Zhong S."/>
            <person name="Goodwin S.B."/>
            <person name="Grigoriev I.V."/>
        </authorList>
    </citation>
    <scope>NUCLEOTIDE SEQUENCE [LARGE SCALE GENOMIC DNA]</scope>
    <source>
        <strain evidence="1 2">CIRAD86</strain>
    </source>
</reference>
<organism evidence="1 2">
    <name type="scientific">Pseudocercospora fijiensis (strain CIRAD86)</name>
    <name type="common">Black leaf streak disease fungus</name>
    <name type="synonym">Mycosphaerella fijiensis</name>
    <dbReference type="NCBI Taxonomy" id="383855"/>
    <lineage>
        <taxon>Eukaryota</taxon>
        <taxon>Fungi</taxon>
        <taxon>Dikarya</taxon>
        <taxon>Ascomycota</taxon>
        <taxon>Pezizomycotina</taxon>
        <taxon>Dothideomycetes</taxon>
        <taxon>Dothideomycetidae</taxon>
        <taxon>Mycosphaerellales</taxon>
        <taxon>Mycosphaerellaceae</taxon>
        <taxon>Pseudocercospora</taxon>
    </lineage>
</organism>
<evidence type="ECO:0000313" key="2">
    <source>
        <dbReference type="Proteomes" id="UP000016932"/>
    </source>
</evidence>
<dbReference type="KEGG" id="pfj:MYCFIDRAFT_78257"/>
<keyword evidence="2" id="KW-1185">Reference proteome</keyword>
<dbReference type="VEuPathDB" id="FungiDB:MYCFIDRAFT_78257"/>
<dbReference type="RefSeq" id="XP_007928962.1">
    <property type="nucleotide sequence ID" value="XM_007930771.1"/>
</dbReference>